<protein>
    <submittedName>
        <fullName evidence="2">Uncharacterized protein</fullName>
    </submittedName>
</protein>
<evidence type="ECO:0000313" key="3">
    <source>
        <dbReference type="Proteomes" id="UP000269945"/>
    </source>
</evidence>
<comment type="caution">
    <text evidence="2">The sequence shown here is derived from an EMBL/GenBank/DDBJ whole genome shotgun (WGS) entry which is preliminary data.</text>
</comment>
<dbReference type="Proteomes" id="UP000269945">
    <property type="component" value="Unassembled WGS sequence"/>
</dbReference>
<keyword evidence="3" id="KW-1185">Reference proteome</keyword>
<dbReference type="EMBL" id="CYRY02000624">
    <property type="protein sequence ID" value="VCW50144.1"/>
    <property type="molecule type" value="Genomic_DNA"/>
</dbReference>
<reference evidence="2 3" key="1">
    <citation type="submission" date="2018-10" db="EMBL/GenBank/DDBJ databases">
        <authorList>
            <person name="Ekblom R."/>
            <person name="Jareborg N."/>
        </authorList>
    </citation>
    <scope>NUCLEOTIDE SEQUENCE [LARGE SCALE GENOMIC DNA]</scope>
    <source>
        <tissue evidence="2">Muscle</tissue>
    </source>
</reference>
<sequence length="65" mass="7160">MAALQVQMGSQRAITKKHPGSAPHWVTMRKRKRSSAKLHSQNSTSLLGSQSHGLGLPIYDSMFQV</sequence>
<feature type="region of interest" description="Disordered" evidence="1">
    <location>
        <begin position="1"/>
        <end position="56"/>
    </location>
</feature>
<feature type="compositionally biased region" description="Basic residues" evidence="1">
    <location>
        <begin position="27"/>
        <end position="36"/>
    </location>
</feature>
<evidence type="ECO:0000313" key="2">
    <source>
        <dbReference type="EMBL" id="VCW50144.1"/>
    </source>
</evidence>
<dbReference type="AlphaFoldDB" id="A0A9X9LCZ6"/>
<evidence type="ECO:0000256" key="1">
    <source>
        <dbReference type="SAM" id="MobiDB-lite"/>
    </source>
</evidence>
<accession>A0A9X9LCZ6</accession>
<organism evidence="2 3">
    <name type="scientific">Gulo gulo</name>
    <name type="common">Wolverine</name>
    <name type="synonym">Gluton</name>
    <dbReference type="NCBI Taxonomy" id="48420"/>
    <lineage>
        <taxon>Eukaryota</taxon>
        <taxon>Metazoa</taxon>
        <taxon>Chordata</taxon>
        <taxon>Craniata</taxon>
        <taxon>Vertebrata</taxon>
        <taxon>Euteleostomi</taxon>
        <taxon>Mammalia</taxon>
        <taxon>Eutheria</taxon>
        <taxon>Laurasiatheria</taxon>
        <taxon>Carnivora</taxon>
        <taxon>Caniformia</taxon>
        <taxon>Musteloidea</taxon>
        <taxon>Mustelidae</taxon>
        <taxon>Guloninae</taxon>
        <taxon>Gulo</taxon>
    </lineage>
</organism>
<feature type="compositionally biased region" description="Low complexity" evidence="1">
    <location>
        <begin position="43"/>
        <end position="56"/>
    </location>
</feature>
<name>A0A9X9LCZ6_GULGU</name>
<proteinExistence type="predicted"/>
<gene>
    <name evidence="2" type="ORF">BN2614_LOCUS1</name>
</gene>